<organism evidence="2 3">
    <name type="scientific">Lithospermum erythrorhizon</name>
    <name type="common">Purple gromwell</name>
    <name type="synonym">Lithospermum officinale var. erythrorhizon</name>
    <dbReference type="NCBI Taxonomy" id="34254"/>
    <lineage>
        <taxon>Eukaryota</taxon>
        <taxon>Viridiplantae</taxon>
        <taxon>Streptophyta</taxon>
        <taxon>Embryophyta</taxon>
        <taxon>Tracheophyta</taxon>
        <taxon>Spermatophyta</taxon>
        <taxon>Magnoliopsida</taxon>
        <taxon>eudicotyledons</taxon>
        <taxon>Gunneridae</taxon>
        <taxon>Pentapetalae</taxon>
        <taxon>asterids</taxon>
        <taxon>lamiids</taxon>
        <taxon>Boraginales</taxon>
        <taxon>Boraginaceae</taxon>
        <taxon>Boraginoideae</taxon>
        <taxon>Lithospermeae</taxon>
        <taxon>Lithospermum</taxon>
    </lineage>
</organism>
<dbReference type="Proteomes" id="UP001454036">
    <property type="component" value="Unassembled WGS sequence"/>
</dbReference>
<feature type="region of interest" description="Disordered" evidence="1">
    <location>
        <begin position="92"/>
        <end position="147"/>
    </location>
</feature>
<feature type="compositionally biased region" description="Polar residues" evidence="1">
    <location>
        <begin position="125"/>
        <end position="142"/>
    </location>
</feature>
<feature type="compositionally biased region" description="Low complexity" evidence="1">
    <location>
        <begin position="114"/>
        <end position="123"/>
    </location>
</feature>
<protein>
    <submittedName>
        <fullName evidence="2">Uncharacterized protein</fullName>
    </submittedName>
</protein>
<feature type="compositionally biased region" description="Polar residues" evidence="1">
    <location>
        <begin position="184"/>
        <end position="210"/>
    </location>
</feature>
<dbReference type="AlphaFoldDB" id="A0AAV3Q3C8"/>
<comment type="caution">
    <text evidence="2">The sequence shown here is derived from an EMBL/GenBank/DDBJ whole genome shotgun (WGS) entry which is preliminary data.</text>
</comment>
<evidence type="ECO:0000313" key="3">
    <source>
        <dbReference type="Proteomes" id="UP001454036"/>
    </source>
</evidence>
<evidence type="ECO:0000313" key="2">
    <source>
        <dbReference type="EMBL" id="GAA0157783.1"/>
    </source>
</evidence>
<name>A0AAV3Q3C8_LITER</name>
<dbReference type="EMBL" id="BAABME010003184">
    <property type="protein sequence ID" value="GAA0157783.1"/>
    <property type="molecule type" value="Genomic_DNA"/>
</dbReference>
<reference evidence="2 3" key="1">
    <citation type="submission" date="2024-01" db="EMBL/GenBank/DDBJ databases">
        <title>The complete chloroplast genome sequence of Lithospermum erythrorhizon: insights into the phylogenetic relationship among Boraginaceae species and the maternal lineages of purple gromwells.</title>
        <authorList>
            <person name="Okada T."/>
            <person name="Watanabe K."/>
        </authorList>
    </citation>
    <scope>NUCLEOTIDE SEQUENCE [LARGE SCALE GENOMIC DNA]</scope>
</reference>
<accession>A0AAV3Q3C8</accession>
<sequence length="236" mass="26103">MDETQSLDTDSPLEKYDPLEENRIFDKYRFLYKDRPLDPLFIIQLIPLLWNSRPSLYTCPYLSERDPTHWVISPIKAVPQDVAQTLESRFNDADMGGNLQDPDVLSVEPLSIRPPSSSTTVSPQVRLTRSASQPARASQTADNPAVPHDVAQTLASRFKDADMGGNLQDPDVLSVEPLSIRPPLSSTTVSPQVRPTPSASQPVRASQTADNPGDPPTIIRDSLPVAFSDEDLVNFR</sequence>
<feature type="region of interest" description="Disordered" evidence="1">
    <location>
        <begin position="182"/>
        <end position="223"/>
    </location>
</feature>
<gene>
    <name evidence="2" type="ORF">LIER_14973</name>
</gene>
<evidence type="ECO:0000256" key="1">
    <source>
        <dbReference type="SAM" id="MobiDB-lite"/>
    </source>
</evidence>
<keyword evidence="3" id="KW-1185">Reference proteome</keyword>
<proteinExistence type="predicted"/>